<dbReference type="PROSITE" id="PS51375">
    <property type="entry name" value="PPR"/>
    <property type="match status" value="4"/>
</dbReference>
<name>A0A2G9HE46_9LAMI</name>
<dbReference type="PANTHER" id="PTHR47926:SF433">
    <property type="entry name" value="PENTATRICOPEPTIDE REPEAT-CONTAINING PROTEIN"/>
    <property type="match status" value="1"/>
</dbReference>
<reference evidence="4" key="1">
    <citation type="journal article" date="2018" name="Gigascience">
        <title>Genome assembly of the Pink Ipe (Handroanthus impetiginosus, Bignoniaceae), a highly valued, ecologically keystone Neotropical timber forest tree.</title>
        <authorList>
            <person name="Silva-Junior O.B."/>
            <person name="Grattapaglia D."/>
            <person name="Novaes E."/>
            <person name="Collevatti R.G."/>
        </authorList>
    </citation>
    <scope>NUCLEOTIDE SEQUENCE [LARGE SCALE GENOMIC DNA]</scope>
    <source>
        <strain evidence="4">cv. UFG-1</strain>
    </source>
</reference>
<dbReference type="Proteomes" id="UP000231279">
    <property type="component" value="Unassembled WGS sequence"/>
</dbReference>
<feature type="repeat" description="PPR" evidence="2">
    <location>
        <begin position="217"/>
        <end position="247"/>
    </location>
</feature>
<evidence type="ECO:0000256" key="1">
    <source>
        <dbReference type="ARBA" id="ARBA00022737"/>
    </source>
</evidence>
<gene>
    <name evidence="3" type="ORF">CDL12_11803</name>
</gene>
<dbReference type="PANTHER" id="PTHR47926">
    <property type="entry name" value="PENTATRICOPEPTIDE REPEAT-CONTAINING PROTEIN"/>
    <property type="match status" value="1"/>
</dbReference>
<keyword evidence="4" id="KW-1185">Reference proteome</keyword>
<proteinExistence type="predicted"/>
<feature type="repeat" description="PPR" evidence="2">
    <location>
        <begin position="248"/>
        <end position="282"/>
    </location>
</feature>
<dbReference type="Pfam" id="PF01535">
    <property type="entry name" value="PPR"/>
    <property type="match status" value="1"/>
</dbReference>
<evidence type="ECO:0000313" key="3">
    <source>
        <dbReference type="EMBL" id="PIN15560.1"/>
    </source>
</evidence>
<dbReference type="NCBIfam" id="TIGR00756">
    <property type="entry name" value="PPR"/>
    <property type="match status" value="7"/>
</dbReference>
<dbReference type="InterPro" id="IPR046960">
    <property type="entry name" value="PPR_At4g14850-like_plant"/>
</dbReference>
<evidence type="ECO:0000313" key="4">
    <source>
        <dbReference type="Proteomes" id="UP000231279"/>
    </source>
</evidence>
<dbReference type="Gene3D" id="1.25.40.10">
    <property type="entry name" value="Tetratricopeptide repeat domain"/>
    <property type="match status" value="3"/>
</dbReference>
<dbReference type="InterPro" id="IPR011990">
    <property type="entry name" value="TPR-like_helical_dom_sf"/>
</dbReference>
<dbReference type="STRING" id="429701.A0A2G9HE46"/>
<dbReference type="OrthoDB" id="185373at2759"/>
<accession>A0A2G9HE46</accession>
<dbReference type="FunFam" id="1.25.40.10:FF:000090">
    <property type="entry name" value="Pentatricopeptide repeat-containing protein, chloroplastic"/>
    <property type="match status" value="1"/>
</dbReference>
<dbReference type="AlphaFoldDB" id="A0A2G9HE46"/>
<feature type="repeat" description="PPR" evidence="2">
    <location>
        <begin position="349"/>
        <end position="383"/>
    </location>
</feature>
<dbReference type="GO" id="GO:0009451">
    <property type="term" value="P:RNA modification"/>
    <property type="evidence" value="ECO:0007669"/>
    <property type="project" value="InterPro"/>
</dbReference>
<dbReference type="InterPro" id="IPR002885">
    <property type="entry name" value="PPR_rpt"/>
</dbReference>
<dbReference type="EMBL" id="NKXS01002052">
    <property type="protein sequence ID" value="PIN15560.1"/>
    <property type="molecule type" value="Genomic_DNA"/>
</dbReference>
<comment type="caution">
    <text evidence="3">The sequence shown here is derived from an EMBL/GenBank/DDBJ whole genome shotgun (WGS) entry which is preliminary data.</text>
</comment>
<organism evidence="3 4">
    <name type="scientific">Handroanthus impetiginosus</name>
    <dbReference type="NCBI Taxonomy" id="429701"/>
    <lineage>
        <taxon>Eukaryota</taxon>
        <taxon>Viridiplantae</taxon>
        <taxon>Streptophyta</taxon>
        <taxon>Embryophyta</taxon>
        <taxon>Tracheophyta</taxon>
        <taxon>Spermatophyta</taxon>
        <taxon>Magnoliopsida</taxon>
        <taxon>eudicotyledons</taxon>
        <taxon>Gunneridae</taxon>
        <taxon>Pentapetalae</taxon>
        <taxon>asterids</taxon>
        <taxon>lamiids</taxon>
        <taxon>Lamiales</taxon>
        <taxon>Bignoniaceae</taxon>
        <taxon>Crescentiina</taxon>
        <taxon>Tabebuia alliance</taxon>
        <taxon>Handroanthus</taxon>
    </lineage>
</organism>
<evidence type="ECO:0008006" key="5">
    <source>
        <dbReference type="Google" id="ProtNLM"/>
    </source>
</evidence>
<keyword evidence="1" id="KW-0677">Repeat</keyword>
<feature type="repeat" description="PPR" evidence="2">
    <location>
        <begin position="54"/>
        <end position="88"/>
    </location>
</feature>
<dbReference type="Pfam" id="PF13041">
    <property type="entry name" value="PPR_2"/>
    <property type="match status" value="3"/>
</dbReference>
<dbReference type="Pfam" id="PF12854">
    <property type="entry name" value="PPR_1"/>
    <property type="match status" value="1"/>
</dbReference>
<evidence type="ECO:0000256" key="2">
    <source>
        <dbReference type="PROSITE-ProRule" id="PRU00708"/>
    </source>
</evidence>
<protein>
    <recommendedName>
        <fullName evidence="5">Pentacotripeptide-repeat region of PRORP domain-containing protein</fullName>
    </recommendedName>
</protein>
<sequence>MRLPRTLDPLFRASPLHLYTLSTINLNHKINESVRKGNINDARKLFDENPHSRNAVSWNSIINGYIKARQISEAQKLFDQMPQRDVVSWNTMISGFRDVKEPEKAYHFYLQMARQGSRPVELTFAVLMSAFLNTEFDVLIPQLHGLVIRLGLNLNIYVGSALTRGYIGLGDRAAFCRVFDEILEKGIVPCNVLILGYMEFGLINEAKRAFDLIPGRNAFSCTIMINGYMKNKMVSEARSVFDRLSTKDVVSWTAMIRGCIQCEKFLEALDIFIAMMKSETRPNHYTFSSVLEACTCCSSLIMGRQVHGSILKFGVALDVVLETSLVDMYGKCGDIDAAFCVFQFMKTKNVASWNSFIGGYARHGLASRALEEFERMVSSGIVPDKISFVNVLSACVHGGMVNEGEEIFDSMKVKYGIEAQMEHYSCMVDLYGRAGELEKAEKLVKQMPFEPDVVVWGALLGGCGLHSCVEIGEIAANGMSKVEQDHPAVYSILSRIYGENGVRSGAIQLEKMMIKSRARKQKAGSWIESMPGGA</sequence>
<dbReference type="GO" id="GO:0003723">
    <property type="term" value="F:RNA binding"/>
    <property type="evidence" value="ECO:0007669"/>
    <property type="project" value="InterPro"/>
</dbReference>